<dbReference type="SUPFAM" id="SSF55961">
    <property type="entry name" value="Bet v1-like"/>
    <property type="match status" value="1"/>
</dbReference>
<reference evidence="1 2" key="1">
    <citation type="submission" date="2023-07" db="EMBL/GenBank/DDBJ databases">
        <title>Functional and genomic diversity of the sorghum phyllosphere microbiome.</title>
        <authorList>
            <person name="Shade A."/>
        </authorList>
    </citation>
    <scope>NUCLEOTIDE SEQUENCE [LARGE SCALE GENOMIC DNA]</scope>
    <source>
        <strain evidence="1 2">SORGH_AS_1126</strain>
    </source>
</reference>
<sequence length="133" mass="14505">MATMISRIVHLAIDRPWREVYAFASDPETMPRWAAGLASGLKQDGEDWIASGPLGDVRVHFAAPNDFGVIDHVVTLPDGMQVYNALRVTPNGDGAEITFTVLRLPGMSEDDHDRDAAAVLADLKTLKGLLEHQ</sequence>
<dbReference type="Gene3D" id="3.30.530.20">
    <property type="match status" value="1"/>
</dbReference>
<dbReference type="EMBL" id="JAUTBL010000002">
    <property type="protein sequence ID" value="MDQ1185998.1"/>
    <property type="molecule type" value="Genomic_DNA"/>
</dbReference>
<organism evidence="1 2">
    <name type="scientific">Agrobacterium larrymoorei</name>
    <dbReference type="NCBI Taxonomy" id="160699"/>
    <lineage>
        <taxon>Bacteria</taxon>
        <taxon>Pseudomonadati</taxon>
        <taxon>Pseudomonadota</taxon>
        <taxon>Alphaproteobacteria</taxon>
        <taxon>Hyphomicrobiales</taxon>
        <taxon>Rhizobiaceae</taxon>
        <taxon>Rhizobium/Agrobacterium group</taxon>
        <taxon>Agrobacterium</taxon>
    </lineage>
</organism>
<evidence type="ECO:0000313" key="2">
    <source>
        <dbReference type="Proteomes" id="UP001224781"/>
    </source>
</evidence>
<protein>
    <recommendedName>
        <fullName evidence="3">SRPBCC family protein</fullName>
    </recommendedName>
</protein>
<evidence type="ECO:0008006" key="3">
    <source>
        <dbReference type="Google" id="ProtNLM"/>
    </source>
</evidence>
<evidence type="ECO:0000313" key="1">
    <source>
        <dbReference type="EMBL" id="MDQ1185998.1"/>
    </source>
</evidence>
<dbReference type="Proteomes" id="UP001224781">
    <property type="component" value="Unassembled WGS sequence"/>
</dbReference>
<proteinExistence type="predicted"/>
<name>A0ABU0UM13_9HYPH</name>
<gene>
    <name evidence="1" type="ORF">QE408_003141</name>
</gene>
<keyword evidence="2" id="KW-1185">Reference proteome</keyword>
<accession>A0ABU0UM13</accession>
<comment type="caution">
    <text evidence="1">The sequence shown here is derived from an EMBL/GenBank/DDBJ whole genome shotgun (WGS) entry which is preliminary data.</text>
</comment>
<dbReference type="InterPro" id="IPR023393">
    <property type="entry name" value="START-like_dom_sf"/>
</dbReference>
<dbReference type="RefSeq" id="WP_306932707.1">
    <property type="nucleotide sequence ID" value="NZ_JAUTBL010000002.1"/>
</dbReference>